<evidence type="ECO:0000313" key="4">
    <source>
        <dbReference type="Proteomes" id="UP000229362"/>
    </source>
</evidence>
<proteinExistence type="predicted"/>
<dbReference type="AlphaFoldDB" id="A0A2M6W243"/>
<dbReference type="GO" id="GO:0016757">
    <property type="term" value="F:glycosyltransferase activity"/>
    <property type="evidence" value="ECO:0007669"/>
    <property type="project" value="InterPro"/>
</dbReference>
<dbReference type="EMBL" id="PFBZ01000034">
    <property type="protein sequence ID" value="PIT86863.1"/>
    <property type="molecule type" value="Genomic_DNA"/>
</dbReference>
<name>A0A2M6W243_9BACT</name>
<dbReference type="InterPro" id="IPR050194">
    <property type="entry name" value="Glycosyltransferase_grp1"/>
</dbReference>
<evidence type="ECO:0000259" key="2">
    <source>
        <dbReference type="Pfam" id="PF13439"/>
    </source>
</evidence>
<gene>
    <name evidence="3" type="ORF">COU33_00860</name>
</gene>
<dbReference type="PANTHER" id="PTHR45947">
    <property type="entry name" value="SULFOQUINOVOSYL TRANSFERASE SQD2"/>
    <property type="match status" value="1"/>
</dbReference>
<protein>
    <recommendedName>
        <fullName evidence="5">Glycosyltransferase subfamily 4-like N-terminal domain-containing protein</fullName>
    </recommendedName>
</protein>
<accession>A0A2M6W243</accession>
<dbReference type="Pfam" id="PF13439">
    <property type="entry name" value="Glyco_transf_4"/>
    <property type="match status" value="1"/>
</dbReference>
<comment type="caution">
    <text evidence="3">The sequence shown here is derived from an EMBL/GenBank/DDBJ whole genome shotgun (WGS) entry which is preliminary data.</text>
</comment>
<dbReference type="InterPro" id="IPR001296">
    <property type="entry name" value="Glyco_trans_1"/>
</dbReference>
<sequence length="342" mass="38246">MKRILLLCTLAETGGTQMSVYNLARELTALGHMVTVGFGPGTFLKDALSAINIKTVQFQHLKRSYNIGTNTRFVLELSRYLTQHPQDVLHCNSSNTLFGAVAAKIQKKKPLTVFTFRGLSLLDIHYPGSPIKKWLYRTIFNILLLSIDKKVCVSQENFDQLKRYGMTKHTSVVYNGLDATHLTFLEQKEARAVLGEKIGTPLSEKIIIGSIGRLSYQKNYEFLITEWPAITTLFPNAMCIIIGEGPEKSKYEALIKALHIEKECLLVGSIEKAQRYLKAFDLFVMPSRYEGLSIVLIEALFANVPILASDVNSNAEVVETAGKTFPLDDARAFLKQLACFST</sequence>
<dbReference type="Proteomes" id="UP000229362">
    <property type="component" value="Unassembled WGS sequence"/>
</dbReference>
<dbReference type="Gene3D" id="3.40.50.2000">
    <property type="entry name" value="Glycogen Phosphorylase B"/>
    <property type="match status" value="2"/>
</dbReference>
<evidence type="ECO:0000313" key="3">
    <source>
        <dbReference type="EMBL" id="PIT86863.1"/>
    </source>
</evidence>
<reference evidence="4" key="1">
    <citation type="submission" date="2017-09" db="EMBL/GenBank/DDBJ databases">
        <title>Depth-based differentiation of microbial function through sediment-hosted aquifers and enrichment of novel symbionts in the deep terrestrial subsurface.</title>
        <authorList>
            <person name="Probst A.J."/>
            <person name="Ladd B."/>
            <person name="Jarett J.K."/>
            <person name="Geller-Mcgrath D.E."/>
            <person name="Sieber C.M.K."/>
            <person name="Emerson J.B."/>
            <person name="Anantharaman K."/>
            <person name="Thomas B.C."/>
            <person name="Malmstrom R."/>
            <person name="Stieglmeier M."/>
            <person name="Klingl A."/>
            <person name="Woyke T."/>
            <person name="Ryan C.M."/>
            <person name="Banfield J.F."/>
        </authorList>
    </citation>
    <scope>NUCLEOTIDE SEQUENCE [LARGE SCALE GENOMIC DNA]</scope>
</reference>
<feature type="non-terminal residue" evidence="3">
    <location>
        <position position="342"/>
    </location>
</feature>
<feature type="domain" description="Glycosyl transferase family 1" evidence="1">
    <location>
        <begin position="203"/>
        <end position="321"/>
    </location>
</feature>
<feature type="domain" description="Glycosyltransferase subfamily 4-like N-terminal" evidence="2">
    <location>
        <begin position="14"/>
        <end position="179"/>
    </location>
</feature>
<organism evidence="3 4">
    <name type="scientific">Candidatus Magasanikbacteria bacterium CG10_big_fil_rev_8_21_14_0_10_43_6</name>
    <dbReference type="NCBI Taxonomy" id="1974650"/>
    <lineage>
        <taxon>Bacteria</taxon>
        <taxon>Candidatus Magasanikiibacteriota</taxon>
    </lineage>
</organism>
<dbReference type="SUPFAM" id="SSF53756">
    <property type="entry name" value="UDP-Glycosyltransferase/glycogen phosphorylase"/>
    <property type="match status" value="1"/>
</dbReference>
<evidence type="ECO:0000259" key="1">
    <source>
        <dbReference type="Pfam" id="PF00534"/>
    </source>
</evidence>
<dbReference type="Pfam" id="PF00534">
    <property type="entry name" value="Glycos_transf_1"/>
    <property type="match status" value="1"/>
</dbReference>
<evidence type="ECO:0008006" key="5">
    <source>
        <dbReference type="Google" id="ProtNLM"/>
    </source>
</evidence>
<dbReference type="InterPro" id="IPR028098">
    <property type="entry name" value="Glyco_trans_4-like_N"/>
</dbReference>
<dbReference type="PANTHER" id="PTHR45947:SF3">
    <property type="entry name" value="SULFOQUINOVOSYL TRANSFERASE SQD2"/>
    <property type="match status" value="1"/>
</dbReference>